<accession>A0A4R6WT20</accession>
<organism evidence="1 2">
    <name type="scientific">Dongia mobilis</name>
    <dbReference type="NCBI Taxonomy" id="578943"/>
    <lineage>
        <taxon>Bacteria</taxon>
        <taxon>Pseudomonadati</taxon>
        <taxon>Pseudomonadota</taxon>
        <taxon>Alphaproteobacteria</taxon>
        <taxon>Rhodospirillales</taxon>
        <taxon>Dongiaceae</taxon>
        <taxon>Dongia</taxon>
    </lineage>
</organism>
<keyword evidence="2" id="KW-1185">Reference proteome</keyword>
<dbReference type="AlphaFoldDB" id="A0A4R6WT20"/>
<evidence type="ECO:0000313" key="1">
    <source>
        <dbReference type="EMBL" id="TDQ82020.1"/>
    </source>
</evidence>
<dbReference type="EMBL" id="SNYW01000008">
    <property type="protein sequence ID" value="TDQ82020.1"/>
    <property type="molecule type" value="Genomic_DNA"/>
</dbReference>
<comment type="caution">
    <text evidence="1">The sequence shown here is derived from an EMBL/GenBank/DDBJ whole genome shotgun (WGS) entry which is preliminary data.</text>
</comment>
<evidence type="ECO:0000313" key="2">
    <source>
        <dbReference type="Proteomes" id="UP000295783"/>
    </source>
</evidence>
<sequence length="127" mass="14329">MRSWDLYDLTGAEGLKPITYPTPKHATRRTQNREVIMAPTVEDVAMFHKLQETLRPLTTDGSRPSRPGVIRAVMRAAIMIDDFDPGLLVDMLEGVRLPKSRETPLPDPKDTAVILADELMNEFVSRK</sequence>
<gene>
    <name evidence="1" type="ORF">A8950_1840</name>
</gene>
<protein>
    <submittedName>
        <fullName evidence="1">Uncharacterized protein</fullName>
    </submittedName>
</protein>
<proteinExistence type="predicted"/>
<name>A0A4R6WT20_9PROT</name>
<dbReference type="Proteomes" id="UP000295783">
    <property type="component" value="Unassembled WGS sequence"/>
</dbReference>
<reference evidence="1 2" key="1">
    <citation type="submission" date="2019-03" db="EMBL/GenBank/DDBJ databases">
        <title>Genomic Encyclopedia of Type Strains, Phase III (KMG-III): the genomes of soil and plant-associated and newly described type strains.</title>
        <authorList>
            <person name="Whitman W."/>
        </authorList>
    </citation>
    <scope>NUCLEOTIDE SEQUENCE [LARGE SCALE GENOMIC DNA]</scope>
    <source>
        <strain evidence="1 2">CGMCC 1.7660</strain>
    </source>
</reference>